<keyword evidence="2" id="KW-0812">Transmembrane</keyword>
<evidence type="ECO:0000256" key="1">
    <source>
        <dbReference type="ARBA" id="ARBA00010894"/>
    </source>
</evidence>
<evidence type="ECO:0000313" key="3">
    <source>
        <dbReference type="EMBL" id="AIH04099.1"/>
    </source>
</evidence>
<dbReference type="PANTHER" id="PTHR33219:SF14">
    <property type="entry name" value="PROTEIN COFACTOR ASSEMBLY OF COMPLEX C SUBUNIT B CCB3, CHLOROPLASTIC-RELATED"/>
    <property type="match status" value="1"/>
</dbReference>
<protein>
    <recommendedName>
        <fullName evidence="5">YggT family protein</fullName>
    </recommendedName>
</protein>
<feature type="transmembrane region" description="Helical" evidence="2">
    <location>
        <begin position="59"/>
        <end position="80"/>
    </location>
</feature>
<comment type="similarity">
    <text evidence="1">Belongs to the YggT family.</text>
</comment>
<feature type="transmembrane region" description="Helical" evidence="2">
    <location>
        <begin position="12"/>
        <end position="33"/>
    </location>
</feature>
<keyword evidence="2" id="KW-1133">Transmembrane helix</keyword>
<organism evidence="3 4">
    <name type="scientific">Thermodesulfobacterium commune DSM 2178</name>
    <dbReference type="NCBI Taxonomy" id="289377"/>
    <lineage>
        <taxon>Bacteria</taxon>
        <taxon>Pseudomonadati</taxon>
        <taxon>Thermodesulfobacteriota</taxon>
        <taxon>Thermodesulfobacteria</taxon>
        <taxon>Thermodesulfobacteriales</taxon>
        <taxon>Thermodesulfobacteriaceae</taxon>
        <taxon>Thermodesulfobacterium</taxon>
    </lineage>
</organism>
<dbReference type="EMBL" id="CP008796">
    <property type="protein sequence ID" value="AIH04099.1"/>
    <property type="molecule type" value="Genomic_DNA"/>
</dbReference>
<reference evidence="3 4" key="1">
    <citation type="journal article" date="2015" name="Genome Announc.">
        <title>Genome Sequence of a Sulfate-Reducing Thermophilic Bacterium, Thermodesulfobacterium commune DSM 2178T (Phylum Thermodesulfobacteria).</title>
        <authorList>
            <person name="Bhatnagar S."/>
            <person name="Badger J.H."/>
            <person name="Madupu R."/>
            <person name="Khouri H.M."/>
            <person name="O'Connor E.M."/>
            <person name="Robb F.T."/>
            <person name="Ward N.L."/>
            <person name="Eisen J.A."/>
        </authorList>
    </citation>
    <scope>NUCLEOTIDE SEQUENCE [LARGE SCALE GENOMIC DNA]</scope>
    <source>
        <strain evidence="3 4">DSM 2178</strain>
    </source>
</reference>
<sequence length="94" mass="11086">MLSILLKSLYQVIDLLLSVYVWIIIARCIISWVNPYPYHPVVRFLYRVTEPVLGPARRIIPPIAGLDLSPILVIFLIYFVQNLMQYLVTRYLFF</sequence>
<accession>A0A075WS59</accession>
<evidence type="ECO:0008006" key="5">
    <source>
        <dbReference type="Google" id="ProtNLM"/>
    </source>
</evidence>
<proteinExistence type="inferred from homology"/>
<gene>
    <name evidence="3" type="ORF">HL41_04595</name>
</gene>
<dbReference type="KEGG" id="tcm:HL41_04595"/>
<keyword evidence="2" id="KW-0472">Membrane</keyword>
<evidence type="ECO:0000313" key="4">
    <source>
        <dbReference type="Proteomes" id="UP000028481"/>
    </source>
</evidence>
<keyword evidence="4" id="KW-1185">Reference proteome</keyword>
<dbReference type="eggNOG" id="COG0762">
    <property type="taxonomic scope" value="Bacteria"/>
</dbReference>
<dbReference type="InterPro" id="IPR003425">
    <property type="entry name" value="CCB3/YggT"/>
</dbReference>
<dbReference type="Proteomes" id="UP000028481">
    <property type="component" value="Chromosome"/>
</dbReference>
<dbReference type="HOGENOM" id="CLU_136788_1_0_0"/>
<dbReference type="Pfam" id="PF02325">
    <property type="entry name" value="CCB3_YggT"/>
    <property type="match status" value="1"/>
</dbReference>
<dbReference type="OrthoDB" id="9806665at2"/>
<dbReference type="AlphaFoldDB" id="A0A075WS59"/>
<dbReference type="STRING" id="289377.HL41_04595"/>
<dbReference type="PANTHER" id="PTHR33219">
    <property type="entry name" value="YLMG HOMOLOG PROTEIN 2, CHLOROPLASTIC"/>
    <property type="match status" value="1"/>
</dbReference>
<name>A0A075WS59_9BACT</name>
<evidence type="ECO:0000256" key="2">
    <source>
        <dbReference type="SAM" id="Phobius"/>
    </source>
</evidence>
<dbReference type="PaxDb" id="289377-HL41_04595"/>
<dbReference type="RefSeq" id="WP_038061707.1">
    <property type="nucleotide sequence ID" value="NZ_CP008796.1"/>
</dbReference>
<dbReference type="GO" id="GO:0016020">
    <property type="term" value="C:membrane"/>
    <property type="evidence" value="ECO:0007669"/>
    <property type="project" value="InterPro"/>
</dbReference>